<sequence length="372" mass="39655">MSAPPPPMGIPEMTRSLTIRKRQKAKAPPPLPEDLIQPEEPSLLAIPYASTATSSPPVQLAPARIPNSPSTLCASPPSAAKPMSSSSSSMYPSSTHSTHSTHSTVLPESGHSSNLSPFPPPGSGSGRVRPSTMAGRKRSSVHAATEAWDDVYGAPGPTYEVEAENELPAYLGPHIIGSERDEDQPAELFATPPPRLHQAVGTGSIHPVAFSSGKNSQCAETESVVMTPRKKKKRSFWGTFRLGGKQSVKSSSGEEPPPLLSENATTRHSRLDSNTDTLVTEESAVMPDAACPWEAVHGNGMPAKKTSCGVDVVSRKQDERGILDAAEVVAGSRVDSHGYGSNQELCHTIVVEIPGDSRFGNDFWARFPRRFI</sequence>
<protein>
    <submittedName>
        <fullName evidence="2">Uncharacterized protein</fullName>
    </submittedName>
</protein>
<dbReference type="EMBL" id="CP031389">
    <property type="protein sequence ID" value="QPH10768.1"/>
    <property type="molecule type" value="Genomic_DNA"/>
</dbReference>
<keyword evidence="3" id="KW-1185">Reference proteome</keyword>
<evidence type="ECO:0000313" key="2">
    <source>
        <dbReference type="EMBL" id="QPH10768.1"/>
    </source>
</evidence>
<evidence type="ECO:0000313" key="3">
    <source>
        <dbReference type="Proteomes" id="UP000594364"/>
    </source>
</evidence>
<dbReference type="Proteomes" id="UP000594364">
    <property type="component" value="Chromosome 5"/>
</dbReference>
<proteinExistence type="predicted"/>
<name>A0A7U3Q074_EPIFF</name>
<feature type="compositionally biased region" description="Low complexity" evidence="1">
    <location>
        <begin position="74"/>
        <end position="104"/>
    </location>
</feature>
<feature type="region of interest" description="Disordered" evidence="1">
    <location>
        <begin position="1"/>
        <end position="166"/>
    </location>
</feature>
<feature type="region of interest" description="Disordered" evidence="1">
    <location>
        <begin position="244"/>
        <end position="269"/>
    </location>
</feature>
<organism evidence="2 3">
    <name type="scientific">Epichloe festucae (strain Fl1)</name>
    <dbReference type="NCBI Taxonomy" id="877507"/>
    <lineage>
        <taxon>Eukaryota</taxon>
        <taxon>Fungi</taxon>
        <taxon>Dikarya</taxon>
        <taxon>Ascomycota</taxon>
        <taxon>Pezizomycotina</taxon>
        <taxon>Sordariomycetes</taxon>
        <taxon>Hypocreomycetidae</taxon>
        <taxon>Hypocreales</taxon>
        <taxon>Clavicipitaceae</taxon>
        <taxon>Epichloe</taxon>
    </lineage>
</organism>
<gene>
    <name evidence="2" type="ORF">C2857_002252</name>
</gene>
<accession>A0A7U3Q074</accession>
<dbReference type="AlphaFoldDB" id="A0A7U3Q074"/>
<dbReference type="OrthoDB" id="4954588at2759"/>
<evidence type="ECO:0000256" key="1">
    <source>
        <dbReference type="SAM" id="MobiDB-lite"/>
    </source>
</evidence>
<reference evidence="2 3" key="1">
    <citation type="journal article" date="2018" name="PLoS Genet.">
        <title>Repeat elements organise 3D genome structure and mediate transcription in the filamentous fungus Epichloe festucae.</title>
        <authorList>
            <person name="Winter D.J."/>
            <person name="Ganley A.R.D."/>
            <person name="Young C.A."/>
            <person name="Liachko I."/>
            <person name="Schardl C.L."/>
            <person name="Dupont P.Y."/>
            <person name="Berry D."/>
            <person name="Ram A."/>
            <person name="Scott B."/>
            <person name="Cox M.P."/>
        </authorList>
    </citation>
    <scope>NUCLEOTIDE SEQUENCE [LARGE SCALE GENOMIC DNA]</scope>
    <source>
        <strain evidence="2 3">Fl1</strain>
    </source>
</reference>